<dbReference type="SUPFAM" id="SSF46785">
    <property type="entry name" value="Winged helix' DNA-binding domain"/>
    <property type="match status" value="1"/>
</dbReference>
<dbReference type="GO" id="GO:0006351">
    <property type="term" value="P:DNA-templated transcription"/>
    <property type="evidence" value="ECO:0007669"/>
    <property type="project" value="TreeGrafter"/>
</dbReference>
<evidence type="ECO:0000256" key="3">
    <source>
        <dbReference type="ARBA" id="ARBA00023125"/>
    </source>
</evidence>
<dbReference type="Gene3D" id="1.10.10.10">
    <property type="entry name" value="Winged helix-like DNA-binding domain superfamily/Winged helix DNA-binding domain"/>
    <property type="match status" value="1"/>
</dbReference>
<dbReference type="PANTHER" id="PTHR30537">
    <property type="entry name" value="HTH-TYPE TRANSCRIPTIONAL REGULATOR"/>
    <property type="match status" value="1"/>
</dbReference>
<keyword evidence="3" id="KW-0238">DNA-binding</keyword>
<dbReference type="RefSeq" id="WP_169488373.1">
    <property type="nucleotide sequence ID" value="NZ_JABBGJ010000031.1"/>
</dbReference>
<dbReference type="PROSITE" id="PS50931">
    <property type="entry name" value="HTH_LYSR"/>
    <property type="match status" value="1"/>
</dbReference>
<dbReference type="EMBL" id="JABBGJ010000031">
    <property type="protein sequence ID" value="NMM01545.1"/>
    <property type="molecule type" value="Genomic_DNA"/>
</dbReference>
<reference evidence="6 7" key="1">
    <citation type="submission" date="2020-04" db="EMBL/GenBank/DDBJ databases">
        <title>Paraburkholderia sp. RP-4-7 isolated from soil.</title>
        <authorList>
            <person name="Dahal R.H."/>
        </authorList>
    </citation>
    <scope>NUCLEOTIDE SEQUENCE [LARGE SCALE GENOMIC DNA]</scope>
    <source>
        <strain evidence="6 7">RP-4-7</strain>
    </source>
</reference>
<name>A0A848IP16_9BURK</name>
<dbReference type="GO" id="GO:0003700">
    <property type="term" value="F:DNA-binding transcription factor activity"/>
    <property type="evidence" value="ECO:0007669"/>
    <property type="project" value="InterPro"/>
</dbReference>
<accession>A0A848IP16</accession>
<comment type="similarity">
    <text evidence="1">Belongs to the LysR transcriptional regulatory family.</text>
</comment>
<dbReference type="AlphaFoldDB" id="A0A848IP16"/>
<dbReference type="FunFam" id="1.10.10.10:FF:000001">
    <property type="entry name" value="LysR family transcriptional regulator"/>
    <property type="match status" value="1"/>
</dbReference>
<dbReference type="InterPro" id="IPR005119">
    <property type="entry name" value="LysR_subst-bd"/>
</dbReference>
<dbReference type="InterPro" id="IPR036390">
    <property type="entry name" value="WH_DNA-bd_sf"/>
</dbReference>
<sequence length="302" mass="33177">MSPELLRDVAVFVEVAKVQSFSKASIALNLPKSTVSRRIADFEHQAGLRLFTRSARKVALTQEGETFYQECRRLVEGANAAYEQLLSAKHRPHGLLRVAATLDFGLRMIAGLPNLCAQYPDLRLQFDFTTRKVDPFVDSFDVAIYIGVPPDSSLTARKLANLARGIYAAPCYLQAHAPIVKPADISLHHQCILQTRTHDVGVQTTWCLTNGAEHRDVEVRGALSLNSISVIRQLAIGGAGLALLPHSMCVDDVKSGRLARVLTEWNASAIPIYALTPSRVMPAKTRVFLDFVASIFEPSQTS</sequence>
<protein>
    <submittedName>
        <fullName evidence="6">LysR family transcriptional regulator</fullName>
    </submittedName>
</protein>
<dbReference type="InterPro" id="IPR058163">
    <property type="entry name" value="LysR-type_TF_proteobact-type"/>
</dbReference>
<gene>
    <name evidence="6" type="ORF">HHL24_26855</name>
</gene>
<dbReference type="CDD" id="cd08422">
    <property type="entry name" value="PBP2_CrgA_like"/>
    <property type="match status" value="1"/>
</dbReference>
<evidence type="ECO:0000256" key="4">
    <source>
        <dbReference type="ARBA" id="ARBA00023163"/>
    </source>
</evidence>
<feature type="domain" description="HTH lysR-type" evidence="5">
    <location>
        <begin position="1"/>
        <end position="61"/>
    </location>
</feature>
<keyword evidence="4" id="KW-0804">Transcription</keyword>
<evidence type="ECO:0000256" key="2">
    <source>
        <dbReference type="ARBA" id="ARBA00023015"/>
    </source>
</evidence>
<dbReference type="Proteomes" id="UP000544134">
    <property type="component" value="Unassembled WGS sequence"/>
</dbReference>
<dbReference type="Gene3D" id="3.40.190.290">
    <property type="match status" value="1"/>
</dbReference>
<evidence type="ECO:0000259" key="5">
    <source>
        <dbReference type="PROSITE" id="PS50931"/>
    </source>
</evidence>
<dbReference type="InterPro" id="IPR036388">
    <property type="entry name" value="WH-like_DNA-bd_sf"/>
</dbReference>
<comment type="caution">
    <text evidence="6">The sequence shown here is derived from an EMBL/GenBank/DDBJ whole genome shotgun (WGS) entry which is preliminary data.</text>
</comment>
<evidence type="ECO:0000313" key="6">
    <source>
        <dbReference type="EMBL" id="NMM01545.1"/>
    </source>
</evidence>
<proteinExistence type="inferred from homology"/>
<dbReference type="PANTHER" id="PTHR30537:SF5">
    <property type="entry name" value="HTH-TYPE TRANSCRIPTIONAL ACTIVATOR TTDR-RELATED"/>
    <property type="match status" value="1"/>
</dbReference>
<dbReference type="GO" id="GO:0043565">
    <property type="term" value="F:sequence-specific DNA binding"/>
    <property type="evidence" value="ECO:0007669"/>
    <property type="project" value="TreeGrafter"/>
</dbReference>
<keyword evidence="7" id="KW-1185">Reference proteome</keyword>
<dbReference type="SUPFAM" id="SSF53850">
    <property type="entry name" value="Periplasmic binding protein-like II"/>
    <property type="match status" value="1"/>
</dbReference>
<dbReference type="InterPro" id="IPR000847">
    <property type="entry name" value="LysR_HTH_N"/>
</dbReference>
<dbReference type="Pfam" id="PF00126">
    <property type="entry name" value="HTH_1"/>
    <property type="match status" value="1"/>
</dbReference>
<evidence type="ECO:0000256" key="1">
    <source>
        <dbReference type="ARBA" id="ARBA00009437"/>
    </source>
</evidence>
<dbReference type="Pfam" id="PF03466">
    <property type="entry name" value="LysR_substrate"/>
    <property type="match status" value="1"/>
</dbReference>
<organism evidence="6 7">
    <name type="scientific">Paraburkholderia polaris</name>
    <dbReference type="NCBI Taxonomy" id="2728848"/>
    <lineage>
        <taxon>Bacteria</taxon>
        <taxon>Pseudomonadati</taxon>
        <taxon>Pseudomonadota</taxon>
        <taxon>Betaproteobacteria</taxon>
        <taxon>Burkholderiales</taxon>
        <taxon>Burkholderiaceae</taxon>
        <taxon>Paraburkholderia</taxon>
    </lineage>
</organism>
<keyword evidence="2" id="KW-0805">Transcription regulation</keyword>
<evidence type="ECO:0000313" key="7">
    <source>
        <dbReference type="Proteomes" id="UP000544134"/>
    </source>
</evidence>